<protein>
    <recommendedName>
        <fullName evidence="1">KIB1-4 beta-propeller domain-containing protein</fullName>
    </recommendedName>
</protein>
<name>A0AAE0B3U1_9ROSI</name>
<sequence>MIFDVGGDNPMEARQVATMPYEILVKYFERLYIVVSGGEFLVVSRETEESSPINEESRKSTYDSTSNFHVFKVDLSTNTWTKINELGNRALFLGNNSSMSVEASEN</sequence>
<gene>
    <name evidence="2" type="ORF">Dsin_001188</name>
</gene>
<comment type="caution">
    <text evidence="2">The sequence shown here is derived from an EMBL/GenBank/DDBJ whole genome shotgun (WGS) entry which is preliminary data.</text>
</comment>
<organism evidence="2 3">
    <name type="scientific">Dipteronia sinensis</name>
    <dbReference type="NCBI Taxonomy" id="43782"/>
    <lineage>
        <taxon>Eukaryota</taxon>
        <taxon>Viridiplantae</taxon>
        <taxon>Streptophyta</taxon>
        <taxon>Embryophyta</taxon>
        <taxon>Tracheophyta</taxon>
        <taxon>Spermatophyta</taxon>
        <taxon>Magnoliopsida</taxon>
        <taxon>eudicotyledons</taxon>
        <taxon>Gunneridae</taxon>
        <taxon>Pentapetalae</taxon>
        <taxon>rosids</taxon>
        <taxon>malvids</taxon>
        <taxon>Sapindales</taxon>
        <taxon>Sapindaceae</taxon>
        <taxon>Hippocastanoideae</taxon>
        <taxon>Acereae</taxon>
        <taxon>Dipteronia</taxon>
    </lineage>
</organism>
<dbReference type="EMBL" id="JANJYJ010000001">
    <property type="protein sequence ID" value="KAK3229307.1"/>
    <property type="molecule type" value="Genomic_DNA"/>
</dbReference>
<dbReference type="InterPro" id="IPR050942">
    <property type="entry name" value="F-box_BR-signaling"/>
</dbReference>
<proteinExistence type="predicted"/>
<dbReference type="PANTHER" id="PTHR44259">
    <property type="entry name" value="OS07G0183000 PROTEIN-RELATED"/>
    <property type="match status" value="1"/>
</dbReference>
<evidence type="ECO:0000313" key="2">
    <source>
        <dbReference type="EMBL" id="KAK3229307.1"/>
    </source>
</evidence>
<dbReference type="Proteomes" id="UP001281410">
    <property type="component" value="Unassembled WGS sequence"/>
</dbReference>
<dbReference type="PANTHER" id="PTHR44259:SF108">
    <property type="entry name" value="F-BOX PROTEIN SKIP23-LIKE"/>
    <property type="match status" value="1"/>
</dbReference>
<dbReference type="AlphaFoldDB" id="A0AAE0B3U1"/>
<evidence type="ECO:0000259" key="1">
    <source>
        <dbReference type="Pfam" id="PF03478"/>
    </source>
</evidence>
<dbReference type="InterPro" id="IPR005174">
    <property type="entry name" value="KIB1-4_b-propeller"/>
</dbReference>
<feature type="domain" description="KIB1-4 beta-propeller" evidence="1">
    <location>
        <begin position="2"/>
        <end position="105"/>
    </location>
</feature>
<reference evidence="2" key="1">
    <citation type="journal article" date="2023" name="Plant J.">
        <title>Genome sequences and population genomics provide insights into the demographic history, inbreeding, and mutation load of two 'living fossil' tree species of Dipteronia.</title>
        <authorList>
            <person name="Feng Y."/>
            <person name="Comes H.P."/>
            <person name="Chen J."/>
            <person name="Zhu S."/>
            <person name="Lu R."/>
            <person name="Zhang X."/>
            <person name="Li P."/>
            <person name="Qiu J."/>
            <person name="Olsen K.M."/>
            <person name="Qiu Y."/>
        </authorList>
    </citation>
    <scope>NUCLEOTIDE SEQUENCE</scope>
    <source>
        <strain evidence="2">NBL</strain>
    </source>
</reference>
<dbReference type="Pfam" id="PF03478">
    <property type="entry name" value="Beta-prop_KIB1-4"/>
    <property type="match status" value="1"/>
</dbReference>
<keyword evidence="3" id="KW-1185">Reference proteome</keyword>
<accession>A0AAE0B3U1</accession>
<evidence type="ECO:0000313" key="3">
    <source>
        <dbReference type="Proteomes" id="UP001281410"/>
    </source>
</evidence>